<comment type="caution">
    <text evidence="2">The sequence shown here is derived from an EMBL/GenBank/DDBJ whole genome shotgun (WGS) entry which is preliminary data.</text>
</comment>
<proteinExistence type="predicted"/>
<keyword evidence="3" id="KW-1185">Reference proteome</keyword>
<reference evidence="2 3" key="1">
    <citation type="submission" date="2011-02" db="EMBL/GenBank/DDBJ databases">
        <authorList>
            <person name="Muzny D."/>
            <person name="Qin X."/>
            <person name="Buhay C."/>
            <person name="Dugan-Rocha S."/>
            <person name="Ding Y."/>
            <person name="Chen G."/>
            <person name="Hawes A."/>
            <person name="Holder M."/>
            <person name="Jhangiani S."/>
            <person name="Johnson A."/>
            <person name="Khan Z."/>
            <person name="Li Z."/>
            <person name="Liu W."/>
            <person name="Liu X."/>
            <person name="Perez L."/>
            <person name="Shen H."/>
            <person name="Wang Q."/>
            <person name="Watt J."/>
            <person name="Xi L."/>
            <person name="Xin Y."/>
            <person name="Zhou J."/>
            <person name="Deng J."/>
            <person name="Jiang H."/>
            <person name="Liu Y."/>
            <person name="Qu J."/>
            <person name="Song X.-Z."/>
            <person name="Zhang L."/>
            <person name="Villasana D."/>
            <person name="Johnson A."/>
            <person name="Liu J."/>
            <person name="Liyanage D."/>
            <person name="Lorensuhewa L."/>
            <person name="Robinson T."/>
            <person name="Song A."/>
            <person name="Song B.-B."/>
            <person name="Dinh H."/>
            <person name="Thornton R."/>
            <person name="Coyle M."/>
            <person name="Francisco L."/>
            <person name="Jackson L."/>
            <person name="Javaid M."/>
            <person name="Korchina V."/>
            <person name="Kovar C."/>
            <person name="Mata R."/>
            <person name="Mathew T."/>
            <person name="Ngo R."/>
            <person name="Nguyen L."/>
            <person name="Nguyen N."/>
            <person name="Okwuonu G."/>
            <person name="Ongeri F."/>
            <person name="Pham C."/>
            <person name="Simmons D."/>
            <person name="Wilczek-Boney K."/>
            <person name="Hale W."/>
            <person name="Jakkamsetti A."/>
            <person name="Pham P."/>
            <person name="Ruth R."/>
            <person name="San Lucas F."/>
            <person name="Warren J."/>
            <person name="Zhang J."/>
            <person name="Zhao Z."/>
            <person name="Zhou C."/>
            <person name="Zhu D."/>
            <person name="Lee S."/>
            <person name="Bess C."/>
            <person name="Blankenburg K."/>
            <person name="Forbes L."/>
            <person name="Fu Q."/>
            <person name="Gubbala S."/>
            <person name="Hirani K."/>
            <person name="Jayaseelan J.C."/>
            <person name="Lara F."/>
            <person name="Munidasa M."/>
            <person name="Palculict T."/>
            <person name="Patil S."/>
            <person name="Pu L.-L."/>
            <person name="Saada N."/>
            <person name="Tang L."/>
            <person name="Weissenberger G."/>
            <person name="Zhu Y."/>
            <person name="Hemphill L."/>
            <person name="Shang Y."/>
            <person name="Youmans B."/>
            <person name="Ayvaz T."/>
            <person name="Ross M."/>
            <person name="Santibanez J."/>
            <person name="Aqrawi P."/>
            <person name="Gross S."/>
            <person name="Joshi V."/>
            <person name="Fowler G."/>
            <person name="Nazareth L."/>
            <person name="Reid J."/>
            <person name="Worley K."/>
            <person name="Petrosino J."/>
            <person name="Highlander S."/>
            <person name="Gibbs R."/>
        </authorList>
    </citation>
    <scope>NUCLEOTIDE SEQUENCE [LARGE SCALE GENOMIC DNA]</scope>
    <source>
        <strain evidence="2 3">DSM 15829</strain>
    </source>
</reference>
<name>F1T5C4_9ACTN</name>
<dbReference type="Proteomes" id="UP000005947">
    <property type="component" value="Unassembled WGS sequence"/>
</dbReference>
<evidence type="ECO:0000313" key="3">
    <source>
        <dbReference type="Proteomes" id="UP000005947"/>
    </source>
</evidence>
<gene>
    <name evidence="2" type="ORF">HMPREF0091_10802</name>
</gene>
<evidence type="ECO:0000313" key="2">
    <source>
        <dbReference type="EMBL" id="EGF23855.1"/>
    </source>
</evidence>
<feature type="compositionally biased region" description="Polar residues" evidence="1">
    <location>
        <begin position="26"/>
        <end position="41"/>
    </location>
</feature>
<accession>F1T5C4</accession>
<evidence type="ECO:0000256" key="1">
    <source>
        <dbReference type="SAM" id="MobiDB-lite"/>
    </source>
</evidence>
<organism evidence="2 3">
    <name type="scientific">Fannyhessea vaginae DSM 15829</name>
    <dbReference type="NCBI Taxonomy" id="525256"/>
    <lineage>
        <taxon>Bacteria</taxon>
        <taxon>Bacillati</taxon>
        <taxon>Actinomycetota</taxon>
        <taxon>Coriobacteriia</taxon>
        <taxon>Coriobacteriales</taxon>
        <taxon>Atopobiaceae</taxon>
        <taxon>Fannyhessea</taxon>
    </lineage>
</organism>
<feature type="region of interest" description="Disordered" evidence="1">
    <location>
        <begin position="19"/>
        <end position="41"/>
    </location>
</feature>
<dbReference type="AlphaFoldDB" id="F1T5C4"/>
<protein>
    <submittedName>
        <fullName evidence="2">Uncharacterized protein</fullName>
    </submittedName>
</protein>
<dbReference type="EMBL" id="ACGK02000001">
    <property type="protein sequence ID" value="EGF23855.1"/>
    <property type="molecule type" value="Genomic_DNA"/>
</dbReference>
<sequence length="41" mass="4903">MVANEHIRRVELELKLFARHGKTRQQKSSSRETQTITKEHK</sequence>